<protein>
    <recommendedName>
        <fullName evidence="4">Mso1 N-terminal domain-containing protein</fullName>
    </recommendedName>
</protein>
<dbReference type="HOGENOM" id="CLU_654113_0_0_1"/>
<feature type="compositionally biased region" description="Polar residues" evidence="1">
    <location>
        <begin position="382"/>
        <end position="392"/>
    </location>
</feature>
<evidence type="ECO:0008006" key="4">
    <source>
        <dbReference type="Google" id="ProtNLM"/>
    </source>
</evidence>
<evidence type="ECO:0000313" key="3">
    <source>
        <dbReference type="Proteomes" id="UP000054279"/>
    </source>
</evidence>
<feature type="compositionally biased region" description="Basic and acidic residues" evidence="1">
    <location>
        <begin position="93"/>
        <end position="197"/>
    </location>
</feature>
<feature type="compositionally biased region" description="Low complexity" evidence="1">
    <location>
        <begin position="55"/>
        <end position="74"/>
    </location>
</feature>
<feature type="compositionally biased region" description="Basic and acidic residues" evidence="1">
    <location>
        <begin position="13"/>
        <end position="28"/>
    </location>
</feature>
<feature type="region of interest" description="Disordered" evidence="1">
    <location>
        <begin position="287"/>
        <end position="420"/>
    </location>
</feature>
<dbReference type="AlphaFoldDB" id="A0A0C9VZU7"/>
<organism evidence="2 3">
    <name type="scientific">Sphaerobolus stellatus (strain SS14)</name>
    <dbReference type="NCBI Taxonomy" id="990650"/>
    <lineage>
        <taxon>Eukaryota</taxon>
        <taxon>Fungi</taxon>
        <taxon>Dikarya</taxon>
        <taxon>Basidiomycota</taxon>
        <taxon>Agaricomycotina</taxon>
        <taxon>Agaricomycetes</taxon>
        <taxon>Phallomycetidae</taxon>
        <taxon>Geastrales</taxon>
        <taxon>Sphaerobolaceae</taxon>
        <taxon>Sphaerobolus</taxon>
    </lineage>
</organism>
<reference evidence="2 3" key="1">
    <citation type="submission" date="2014-06" db="EMBL/GenBank/DDBJ databases">
        <title>Evolutionary Origins and Diversification of the Mycorrhizal Mutualists.</title>
        <authorList>
            <consortium name="DOE Joint Genome Institute"/>
            <consortium name="Mycorrhizal Genomics Consortium"/>
            <person name="Kohler A."/>
            <person name="Kuo A."/>
            <person name="Nagy L.G."/>
            <person name="Floudas D."/>
            <person name="Copeland A."/>
            <person name="Barry K.W."/>
            <person name="Cichocki N."/>
            <person name="Veneault-Fourrey C."/>
            <person name="LaButti K."/>
            <person name="Lindquist E.A."/>
            <person name="Lipzen A."/>
            <person name="Lundell T."/>
            <person name="Morin E."/>
            <person name="Murat C."/>
            <person name="Riley R."/>
            <person name="Ohm R."/>
            <person name="Sun H."/>
            <person name="Tunlid A."/>
            <person name="Henrissat B."/>
            <person name="Grigoriev I.V."/>
            <person name="Hibbett D.S."/>
            <person name="Martin F."/>
        </authorList>
    </citation>
    <scope>NUCLEOTIDE SEQUENCE [LARGE SCALE GENOMIC DNA]</scope>
    <source>
        <strain evidence="2 3">SS14</strain>
    </source>
</reference>
<evidence type="ECO:0000256" key="1">
    <source>
        <dbReference type="SAM" id="MobiDB-lite"/>
    </source>
</evidence>
<feature type="compositionally biased region" description="Polar residues" evidence="1">
    <location>
        <begin position="348"/>
        <end position="363"/>
    </location>
</feature>
<evidence type="ECO:0000313" key="2">
    <source>
        <dbReference type="EMBL" id="KIJ44116.1"/>
    </source>
</evidence>
<dbReference type="Proteomes" id="UP000054279">
    <property type="component" value="Unassembled WGS sequence"/>
</dbReference>
<keyword evidence="3" id="KW-1185">Reference proteome</keyword>
<gene>
    <name evidence="2" type="ORF">M422DRAFT_779603</name>
</gene>
<dbReference type="EMBL" id="KN837119">
    <property type="protein sequence ID" value="KIJ44116.1"/>
    <property type="molecule type" value="Genomic_DNA"/>
</dbReference>
<sequence>MSYYAEQPRQSRSRTERDEPAPRSRSETRPALPRTPRAQPRAGPAVRAGREAYPSSRSLSGSTTASSSSGSSLLDRMKAPSSRTSLEDNYNEPPRRKVYDDKPDRYVARNERSRRDADYDARSEGYDRRRDYDEKSERSGGRRDDERSERGGGRRDDGRSERGGSRREYDDRSEKSGRRRDDGSGRRSDYDDRDDRSKRRGPRSRTKEPPIEKYERDGSDRDDRPNDAPVEGHGYDIWGSITAVASKLTINVSQAWEKSIQAADGEITPAGQESRLTKALKAYHLAKARSPSDLPPWLFDEHERGGRSRSRAQSEPEHEDYEDRFNPDRYPEPPRPRGGFRDIYDSAPKTTRTPSKSSASETGAPSKATDRLRQIRDAKRSAVQTGTRSTSVDEPVREERTRTRAPPAPPRGLPSRPRAY</sequence>
<feature type="region of interest" description="Disordered" evidence="1">
    <location>
        <begin position="1"/>
        <end position="234"/>
    </location>
</feature>
<dbReference type="OrthoDB" id="2683368at2759"/>
<feature type="compositionally biased region" description="Basic and acidic residues" evidence="1">
    <location>
        <begin position="299"/>
        <end position="344"/>
    </location>
</feature>
<accession>A0A0C9VZU7</accession>
<name>A0A0C9VZU7_SPHS4</name>
<feature type="compositionally biased region" description="Basic and acidic residues" evidence="1">
    <location>
        <begin position="368"/>
        <end position="380"/>
    </location>
</feature>
<feature type="compositionally biased region" description="Basic and acidic residues" evidence="1">
    <location>
        <begin position="205"/>
        <end position="226"/>
    </location>
</feature>
<proteinExistence type="predicted"/>